<sequence length="352" mass="38229">MAHTTLTRRLAMTLALTTAPVHAGTVTIDRMGLSEGNVVALLEATSDYHMRAMRSLILDKYPLAHHPRRWEALEASMRSASVARVEYRYQINGSLQTRVYHAMSGPPLSDVAESVFAGDSPAPTPPLLDSGDFTQREPHETTPHDLARQRAMDVSDDAYFSELPEGSVRARVTDVDNSVLTAFEVEGAQGAGDAEFKAIRAIERDILDGVVPRGGTLVGMVGASACVSCRHALESLADTYGIDARLTQVFGGVSTKVQRDAIASGVARWKGPLLVDAQSGRPLIARDLLAESRDRQVRRLLSPLGTNDARPSSWIRRSFRLGTSKMAPDSEKGQRGHSRPPSESDDPVFEDC</sequence>
<feature type="region of interest" description="Disordered" evidence="1">
    <location>
        <begin position="116"/>
        <end position="144"/>
    </location>
</feature>
<gene>
    <name evidence="3" type="ORF">P3W24_00090</name>
</gene>
<evidence type="ECO:0000256" key="2">
    <source>
        <dbReference type="SAM" id="SignalP"/>
    </source>
</evidence>
<feature type="region of interest" description="Disordered" evidence="1">
    <location>
        <begin position="302"/>
        <end position="352"/>
    </location>
</feature>
<feature type="signal peptide" evidence="2">
    <location>
        <begin position="1"/>
        <end position="23"/>
    </location>
</feature>
<reference evidence="3 4" key="1">
    <citation type="journal article" date="2024" name="Curr. Microbiol.">
        <title>Luteibacter sahnii sp. nov., A Novel Yellow-Colored Xanthomonadin Pigment Producing Probiotic Bacterium from Healthy Rice Seed Microbiome.</title>
        <authorList>
            <person name="Jaiswal G."/>
            <person name="Rana R."/>
            <person name="Nayak P.K."/>
            <person name="Chouhan R."/>
            <person name="Gandhi S.G."/>
            <person name="Patel H.K."/>
            <person name="Patil P.B."/>
        </authorList>
    </citation>
    <scope>NUCLEOTIDE SEQUENCE [LARGE SCALE GENOMIC DNA]</scope>
    <source>
        <strain evidence="3 4">PPL201</strain>
    </source>
</reference>
<feature type="compositionally biased region" description="Acidic residues" evidence="1">
    <location>
        <begin position="343"/>
        <end position="352"/>
    </location>
</feature>
<proteinExistence type="predicted"/>
<accession>A0ABT6B5G2</accession>
<dbReference type="EMBL" id="JARJJS010000001">
    <property type="protein sequence ID" value="MDF4023373.1"/>
    <property type="molecule type" value="Genomic_DNA"/>
</dbReference>
<organism evidence="3 4">
    <name type="scientific">Luteibacter sahnii</name>
    <dbReference type="NCBI Taxonomy" id="3021977"/>
    <lineage>
        <taxon>Bacteria</taxon>
        <taxon>Pseudomonadati</taxon>
        <taxon>Pseudomonadota</taxon>
        <taxon>Gammaproteobacteria</taxon>
        <taxon>Lysobacterales</taxon>
        <taxon>Rhodanobacteraceae</taxon>
        <taxon>Luteibacter</taxon>
    </lineage>
</organism>
<feature type="chain" id="PRO_5045526088" evidence="2">
    <location>
        <begin position="24"/>
        <end position="352"/>
    </location>
</feature>
<keyword evidence="2" id="KW-0732">Signal</keyword>
<evidence type="ECO:0000313" key="4">
    <source>
        <dbReference type="Proteomes" id="UP001528850"/>
    </source>
</evidence>
<comment type="caution">
    <text evidence="3">The sequence shown here is derived from an EMBL/GenBank/DDBJ whole genome shotgun (WGS) entry which is preliminary data.</text>
</comment>
<keyword evidence="4" id="KW-1185">Reference proteome</keyword>
<evidence type="ECO:0000313" key="3">
    <source>
        <dbReference type="EMBL" id="MDF4023373.1"/>
    </source>
</evidence>
<dbReference type="Proteomes" id="UP001528850">
    <property type="component" value="Unassembled WGS sequence"/>
</dbReference>
<name>A0ABT6B5G2_9GAMM</name>
<evidence type="ECO:0000256" key="1">
    <source>
        <dbReference type="SAM" id="MobiDB-lite"/>
    </source>
</evidence>
<feature type="compositionally biased region" description="Basic and acidic residues" evidence="1">
    <location>
        <begin position="134"/>
        <end position="144"/>
    </location>
</feature>
<protein>
    <submittedName>
        <fullName evidence="3">Uncharacterized protein</fullName>
    </submittedName>
</protein>